<dbReference type="PROSITE" id="PS51257">
    <property type="entry name" value="PROKAR_LIPOPROTEIN"/>
    <property type="match status" value="1"/>
</dbReference>
<gene>
    <name evidence="10" type="ORF">WAB15_15685</name>
</gene>
<feature type="domain" description="Chaplin" evidence="9">
    <location>
        <begin position="80"/>
        <end position="120"/>
    </location>
</feature>
<dbReference type="Proteomes" id="UP001626628">
    <property type="component" value="Chromosome"/>
</dbReference>
<reference evidence="10 11" key="1">
    <citation type="submission" date="2024-03" db="EMBL/GenBank/DDBJ databases">
        <title>The complete genome of Streptomyces sirii sp.nov.</title>
        <authorList>
            <person name="Zakalyukina Y.V."/>
            <person name="Belik A.R."/>
            <person name="Biryukov M.V."/>
            <person name="Baturina O.A."/>
            <person name="Kabilov M.R."/>
        </authorList>
    </citation>
    <scope>NUCLEOTIDE SEQUENCE [LARGE SCALE GENOMIC DNA]</scope>
    <source>
        <strain evidence="10 11">BP-8</strain>
    </source>
</reference>
<keyword evidence="11" id="KW-1185">Reference proteome</keyword>
<keyword evidence="4 8" id="KW-0732">Signal</keyword>
<evidence type="ECO:0000256" key="3">
    <source>
        <dbReference type="ARBA" id="ARBA00022525"/>
    </source>
</evidence>
<keyword evidence="5" id="KW-0130">Cell adhesion</keyword>
<evidence type="ECO:0000313" key="10">
    <source>
        <dbReference type="EMBL" id="WXK77322.1"/>
    </source>
</evidence>
<evidence type="ECO:0000256" key="5">
    <source>
        <dbReference type="ARBA" id="ARBA00022889"/>
    </source>
</evidence>
<evidence type="ECO:0000256" key="2">
    <source>
        <dbReference type="ARBA" id="ARBA00022512"/>
    </source>
</evidence>
<dbReference type="Pfam" id="PF03777">
    <property type="entry name" value="ChpA-C"/>
    <property type="match status" value="1"/>
</dbReference>
<evidence type="ECO:0000256" key="4">
    <source>
        <dbReference type="ARBA" id="ARBA00022729"/>
    </source>
</evidence>
<evidence type="ECO:0000256" key="8">
    <source>
        <dbReference type="SAM" id="SignalP"/>
    </source>
</evidence>
<accession>A0ABZ2QLA4</accession>
<evidence type="ECO:0000313" key="11">
    <source>
        <dbReference type="Proteomes" id="UP001626628"/>
    </source>
</evidence>
<protein>
    <submittedName>
        <fullName evidence="10">Chaplin</fullName>
    </submittedName>
</protein>
<dbReference type="EMBL" id="CP147982">
    <property type="protein sequence ID" value="WXK77322.1"/>
    <property type="molecule type" value="Genomic_DNA"/>
</dbReference>
<comment type="subcellular location">
    <subcellularLocation>
        <location evidence="1">Secreted</location>
        <location evidence="1">Cell wall</location>
    </subcellularLocation>
</comment>
<feature type="signal peptide" evidence="8">
    <location>
        <begin position="1"/>
        <end position="27"/>
    </location>
</feature>
<dbReference type="InterPro" id="IPR005528">
    <property type="entry name" value="ChpA-H"/>
</dbReference>
<evidence type="ECO:0000256" key="7">
    <source>
        <dbReference type="PROSITE-ProRule" id="PRU01232"/>
    </source>
</evidence>
<feature type="chain" id="PRO_5046410063" evidence="8">
    <location>
        <begin position="28"/>
        <end position="123"/>
    </location>
</feature>
<keyword evidence="3" id="KW-0964">Secreted</keyword>
<dbReference type="RefSeq" id="WP_399146854.1">
    <property type="nucleotide sequence ID" value="NZ_CP147982.1"/>
</dbReference>
<name>A0ABZ2QLA4_9ACTN</name>
<dbReference type="PROSITE" id="PS51884">
    <property type="entry name" value="CHAPLIN"/>
    <property type="match status" value="1"/>
</dbReference>
<evidence type="ECO:0000256" key="6">
    <source>
        <dbReference type="ARBA" id="ARBA00023087"/>
    </source>
</evidence>
<organism evidence="10 11">
    <name type="scientific">Streptomyces sirii</name>
    <dbReference type="NCBI Taxonomy" id="3127701"/>
    <lineage>
        <taxon>Bacteria</taxon>
        <taxon>Bacillati</taxon>
        <taxon>Actinomycetota</taxon>
        <taxon>Actinomycetes</taxon>
        <taxon>Kitasatosporales</taxon>
        <taxon>Streptomycetaceae</taxon>
        <taxon>Streptomyces</taxon>
    </lineage>
</organism>
<keyword evidence="6 7" id="KW-0034">Amyloid</keyword>
<evidence type="ECO:0000256" key="1">
    <source>
        <dbReference type="ARBA" id="ARBA00004191"/>
    </source>
</evidence>
<evidence type="ECO:0000259" key="9">
    <source>
        <dbReference type="PROSITE" id="PS51884"/>
    </source>
</evidence>
<sequence>MKRFVQAAVMTAASCTLVVSGAGIASAGGGSYGQSAGTQQARHGHGSYAVQQFGRGGHRHRHHHHDHHSGAFAKGYAVGSPGFLSGNVVQVPINIPINVCGNSVNIFALLNPAFGNRCANITK</sequence>
<proteinExistence type="predicted"/>
<keyword evidence="2" id="KW-0134">Cell wall</keyword>